<dbReference type="SUPFAM" id="SSF56176">
    <property type="entry name" value="FAD-binding/transporter-associated domain-like"/>
    <property type="match status" value="1"/>
</dbReference>
<keyword evidence="5" id="KW-0560">Oxidoreductase</keyword>
<evidence type="ECO:0000256" key="5">
    <source>
        <dbReference type="ARBA" id="ARBA00023002"/>
    </source>
</evidence>
<keyword evidence="4" id="KW-0274">FAD</keyword>
<dbReference type="PANTHER" id="PTHR42973:SF39">
    <property type="entry name" value="FAD-BINDING PCMH-TYPE DOMAIN-CONTAINING PROTEIN"/>
    <property type="match status" value="1"/>
</dbReference>
<dbReference type="InterPro" id="IPR016166">
    <property type="entry name" value="FAD-bd_PCMH"/>
</dbReference>
<dbReference type="Proteomes" id="UP000504882">
    <property type="component" value="Unassembled WGS sequence"/>
</dbReference>
<protein>
    <submittedName>
        <fullName evidence="7">FAD-binding oxidoreductase</fullName>
    </submittedName>
</protein>
<evidence type="ECO:0000259" key="6">
    <source>
        <dbReference type="PROSITE" id="PS51387"/>
    </source>
</evidence>
<comment type="caution">
    <text evidence="7">The sequence shown here is derived from an EMBL/GenBank/DDBJ whole genome shotgun (WGS) entry which is preliminary data.</text>
</comment>
<dbReference type="InterPro" id="IPR016169">
    <property type="entry name" value="FAD-bd_PCMH_sub2"/>
</dbReference>
<dbReference type="InterPro" id="IPR050416">
    <property type="entry name" value="FAD-linked_Oxidoreductase"/>
</dbReference>
<dbReference type="Gene3D" id="3.30.43.10">
    <property type="entry name" value="Uridine Diphospho-n-acetylenolpyruvylglucosamine Reductase, domain 2"/>
    <property type="match status" value="1"/>
</dbReference>
<sequence>MTTALQTLRQDFVGSVIEPGLPDYDTSRRTPLAWGSPDVVLRPADTADVQRAVGFVTAERMPLAVRGGGHSFAGFGTRDSGAVLDLSRLADIEVDPGPGRVRVGGGATWAQVASALAPHDLVISSGDTASVGVAGLTLSGGVGWLVRQHGLTLDSLRAAEVVTADGTLVTVDAGRHPDLFWALRGGGGNFGIVTSFEFQASRGAGVWFGRIAFPSQEASRILPTWAQYMRTAPPELTSIVDLANPFAGGREAPVAVQVAVHGEDPAAADRAIEPIRRLGTVVADDVAPHRYADILEDGALLPPGLRISASNAFVTGPEAADAMEILARRARDEMPPAITVRSLGGAVSQVPREATAFAHRSAEFVVVLTAAGPGPVVDAAQERIGDIWQELAPHVDGAYANFLSTATPADVAAVYPPDTLGRLARIKRDYDPENLFSGSHNIAPAPEPALR</sequence>
<dbReference type="InterPro" id="IPR006093">
    <property type="entry name" value="Oxy_OxRdtase_FAD_BS"/>
</dbReference>
<dbReference type="PROSITE" id="PS00862">
    <property type="entry name" value="OX2_COVAL_FAD"/>
    <property type="match status" value="1"/>
</dbReference>
<evidence type="ECO:0000256" key="2">
    <source>
        <dbReference type="ARBA" id="ARBA00005466"/>
    </source>
</evidence>
<dbReference type="InterPro" id="IPR016167">
    <property type="entry name" value="FAD-bd_PCMH_sub1"/>
</dbReference>
<evidence type="ECO:0000313" key="7">
    <source>
        <dbReference type="EMBL" id="TDE94146.1"/>
    </source>
</evidence>
<dbReference type="RefSeq" id="WP_133107872.1">
    <property type="nucleotide sequence ID" value="NZ_SMNA01000005.1"/>
</dbReference>
<gene>
    <name evidence="7" type="ORF">EXU48_11940</name>
</gene>
<name>A0ABY2E759_9MICO</name>
<reference evidence="7 8" key="1">
    <citation type="submission" date="2019-03" db="EMBL/GenBank/DDBJ databases">
        <title>Genomic features of bacteria from cold environments.</title>
        <authorList>
            <person name="Shen L."/>
        </authorList>
    </citation>
    <scope>NUCLEOTIDE SEQUENCE [LARGE SCALE GENOMIC DNA]</scope>
    <source>
        <strain evidence="8">T3246-1</strain>
    </source>
</reference>
<organism evidence="7 8">
    <name type="scientific">Occultella glacieicola</name>
    <dbReference type="NCBI Taxonomy" id="2518684"/>
    <lineage>
        <taxon>Bacteria</taxon>
        <taxon>Bacillati</taxon>
        <taxon>Actinomycetota</taxon>
        <taxon>Actinomycetes</taxon>
        <taxon>Micrococcales</taxon>
        <taxon>Ruaniaceae</taxon>
        <taxon>Occultella</taxon>
    </lineage>
</organism>
<keyword evidence="3" id="KW-0285">Flavoprotein</keyword>
<dbReference type="PANTHER" id="PTHR42973">
    <property type="entry name" value="BINDING OXIDOREDUCTASE, PUTATIVE (AFU_ORTHOLOGUE AFUA_1G17690)-RELATED"/>
    <property type="match status" value="1"/>
</dbReference>
<dbReference type="InterPro" id="IPR036318">
    <property type="entry name" value="FAD-bd_PCMH-like_sf"/>
</dbReference>
<dbReference type="PROSITE" id="PS51387">
    <property type="entry name" value="FAD_PCMH"/>
    <property type="match status" value="1"/>
</dbReference>
<evidence type="ECO:0000256" key="3">
    <source>
        <dbReference type="ARBA" id="ARBA00022630"/>
    </source>
</evidence>
<comment type="cofactor">
    <cofactor evidence="1">
        <name>FAD</name>
        <dbReference type="ChEBI" id="CHEBI:57692"/>
    </cofactor>
</comment>
<dbReference type="Pfam" id="PF01565">
    <property type="entry name" value="FAD_binding_4"/>
    <property type="match status" value="1"/>
</dbReference>
<evidence type="ECO:0000313" key="8">
    <source>
        <dbReference type="Proteomes" id="UP000504882"/>
    </source>
</evidence>
<dbReference type="InterPro" id="IPR006094">
    <property type="entry name" value="Oxid_FAD_bind_N"/>
</dbReference>
<comment type="similarity">
    <text evidence="2">Belongs to the oxygen-dependent FAD-linked oxidoreductase family.</text>
</comment>
<evidence type="ECO:0000256" key="4">
    <source>
        <dbReference type="ARBA" id="ARBA00022827"/>
    </source>
</evidence>
<feature type="domain" description="FAD-binding PCMH-type" evidence="6">
    <location>
        <begin position="33"/>
        <end position="203"/>
    </location>
</feature>
<keyword evidence="8" id="KW-1185">Reference proteome</keyword>
<accession>A0ABY2E759</accession>
<dbReference type="Gene3D" id="3.30.465.10">
    <property type="match status" value="1"/>
</dbReference>
<proteinExistence type="inferred from homology"/>
<dbReference type="Gene3D" id="3.40.462.20">
    <property type="match status" value="1"/>
</dbReference>
<dbReference type="Pfam" id="PF08031">
    <property type="entry name" value="BBE"/>
    <property type="match status" value="1"/>
</dbReference>
<evidence type="ECO:0000256" key="1">
    <source>
        <dbReference type="ARBA" id="ARBA00001974"/>
    </source>
</evidence>
<dbReference type="EMBL" id="SMNA01000005">
    <property type="protein sequence ID" value="TDE94146.1"/>
    <property type="molecule type" value="Genomic_DNA"/>
</dbReference>
<dbReference type="InterPro" id="IPR012951">
    <property type="entry name" value="BBE"/>
</dbReference>